<protein>
    <submittedName>
        <fullName evidence="2">Integrase core domain-containing protein</fullName>
    </submittedName>
</protein>
<sequence>MQTPDDVSAMLRLHELGWGAKRIARELGISKNTVKHYLRQGGWAAYRTPSRSKLLDGIEPWLEQCFHQHGGNADVVRQELLRQHGLRVSLRTVERAVQPFRQQLMAAAKATLRFETPPGRQLQIDFGTSRVMIGDELVRVYLFVATLGYSRRPFVAAFAHERQSAWLAGMEGAFAHFGGIPAQVLLDNPKALV</sequence>
<dbReference type="OrthoDB" id="9798623at2"/>
<name>A0A1G6EMY2_9BACT</name>
<dbReference type="Gene3D" id="1.10.10.60">
    <property type="entry name" value="Homeodomain-like"/>
    <property type="match status" value="1"/>
</dbReference>
<reference evidence="2 3" key="1">
    <citation type="submission" date="2016-10" db="EMBL/GenBank/DDBJ databases">
        <authorList>
            <person name="de Groot N.N."/>
        </authorList>
    </citation>
    <scope>NUCLEOTIDE SEQUENCE [LARGE SCALE GENOMIC DNA]</scope>
    <source>
        <strain evidence="2 3">ASO4-2</strain>
    </source>
</reference>
<dbReference type="GO" id="GO:0015074">
    <property type="term" value="P:DNA integration"/>
    <property type="evidence" value="ECO:0007669"/>
    <property type="project" value="InterPro"/>
</dbReference>
<evidence type="ECO:0000313" key="2">
    <source>
        <dbReference type="EMBL" id="SDB58778.1"/>
    </source>
</evidence>
<dbReference type="RefSeq" id="WP_161946363.1">
    <property type="nucleotide sequence ID" value="NZ_FMXO01000020.1"/>
</dbReference>
<feature type="non-terminal residue" evidence="2">
    <location>
        <position position="193"/>
    </location>
</feature>
<dbReference type="SUPFAM" id="SSF46689">
    <property type="entry name" value="Homeodomain-like"/>
    <property type="match status" value="1"/>
</dbReference>
<dbReference type="NCBIfam" id="NF033546">
    <property type="entry name" value="transpos_IS21"/>
    <property type="match status" value="1"/>
</dbReference>
<accession>A0A1G6EMY2</accession>
<dbReference type="PANTHER" id="PTHR35004">
    <property type="entry name" value="TRANSPOSASE RV3428C-RELATED"/>
    <property type="match status" value="1"/>
</dbReference>
<dbReference type="AlphaFoldDB" id="A0A1G6EMY2"/>
<gene>
    <name evidence="2" type="ORF">SAMN05660653_02968</name>
</gene>
<dbReference type="InterPro" id="IPR001584">
    <property type="entry name" value="Integrase_cat-core"/>
</dbReference>
<dbReference type="Proteomes" id="UP000198771">
    <property type="component" value="Unassembled WGS sequence"/>
</dbReference>
<evidence type="ECO:0000259" key="1">
    <source>
        <dbReference type="PROSITE" id="PS50994"/>
    </source>
</evidence>
<organism evidence="2 3">
    <name type="scientific">Desulfonatronum thiosulfatophilum</name>
    <dbReference type="NCBI Taxonomy" id="617002"/>
    <lineage>
        <taxon>Bacteria</taxon>
        <taxon>Pseudomonadati</taxon>
        <taxon>Thermodesulfobacteriota</taxon>
        <taxon>Desulfovibrionia</taxon>
        <taxon>Desulfovibrionales</taxon>
        <taxon>Desulfonatronaceae</taxon>
        <taxon>Desulfonatronum</taxon>
    </lineage>
</organism>
<dbReference type="PROSITE" id="PS50994">
    <property type="entry name" value="INTEGRASE"/>
    <property type="match status" value="1"/>
</dbReference>
<keyword evidence="3" id="KW-1185">Reference proteome</keyword>
<feature type="domain" description="Integrase catalytic" evidence="1">
    <location>
        <begin position="113"/>
        <end position="193"/>
    </location>
</feature>
<dbReference type="InterPro" id="IPR009057">
    <property type="entry name" value="Homeodomain-like_sf"/>
</dbReference>
<dbReference type="PANTHER" id="PTHR35004:SF7">
    <property type="entry name" value="INTEGRASE PROTEIN"/>
    <property type="match status" value="1"/>
</dbReference>
<dbReference type="EMBL" id="FMXO01000020">
    <property type="protein sequence ID" value="SDB58778.1"/>
    <property type="molecule type" value="Genomic_DNA"/>
</dbReference>
<proteinExistence type="predicted"/>
<evidence type="ECO:0000313" key="3">
    <source>
        <dbReference type="Proteomes" id="UP000198771"/>
    </source>
</evidence>